<sequence>MESDSSNTQKKKTTSLPPRRGQVKAHIFESLANTFASVVSKVGEVVAKIKGEGGSEGNSSSSTPPRSSYNSDGNSDIS</sequence>
<dbReference type="PANTHER" id="PTHR37721">
    <property type="entry name" value="OS05G0464200 PROTEIN"/>
    <property type="match status" value="1"/>
</dbReference>
<evidence type="ECO:0000256" key="1">
    <source>
        <dbReference type="SAM" id="MobiDB-lite"/>
    </source>
</evidence>
<comment type="caution">
    <text evidence="2">The sequence shown here is derived from an EMBL/GenBank/DDBJ whole genome shotgun (WGS) entry which is preliminary data.</text>
</comment>
<organism evidence="2 3">
    <name type="scientific">Quercus suber</name>
    <name type="common">Cork oak</name>
    <dbReference type="NCBI Taxonomy" id="58331"/>
    <lineage>
        <taxon>Eukaryota</taxon>
        <taxon>Viridiplantae</taxon>
        <taxon>Streptophyta</taxon>
        <taxon>Embryophyta</taxon>
        <taxon>Tracheophyta</taxon>
        <taxon>Spermatophyta</taxon>
        <taxon>Magnoliopsida</taxon>
        <taxon>eudicotyledons</taxon>
        <taxon>Gunneridae</taxon>
        <taxon>Pentapetalae</taxon>
        <taxon>rosids</taxon>
        <taxon>fabids</taxon>
        <taxon>Fagales</taxon>
        <taxon>Fagaceae</taxon>
        <taxon>Quercus</taxon>
    </lineage>
</organism>
<dbReference type="Proteomes" id="UP000237347">
    <property type="component" value="Unassembled WGS sequence"/>
</dbReference>
<protein>
    <submittedName>
        <fullName evidence="2">Uncharacterized protein</fullName>
    </submittedName>
</protein>
<dbReference type="EMBL" id="PKMF04000055">
    <property type="protein sequence ID" value="KAK7854456.1"/>
    <property type="molecule type" value="Genomic_DNA"/>
</dbReference>
<gene>
    <name evidence="2" type="ORF">CFP56_032252</name>
</gene>
<proteinExistence type="predicted"/>
<feature type="region of interest" description="Disordered" evidence="1">
    <location>
        <begin position="50"/>
        <end position="78"/>
    </location>
</feature>
<dbReference type="PANTHER" id="PTHR37721:SF1">
    <property type="entry name" value="OS05G0464200 PROTEIN"/>
    <property type="match status" value="1"/>
</dbReference>
<feature type="compositionally biased region" description="Low complexity" evidence="1">
    <location>
        <begin position="57"/>
        <end position="71"/>
    </location>
</feature>
<keyword evidence="3" id="KW-1185">Reference proteome</keyword>
<reference evidence="2 3" key="1">
    <citation type="journal article" date="2018" name="Sci. Data">
        <title>The draft genome sequence of cork oak.</title>
        <authorList>
            <person name="Ramos A.M."/>
            <person name="Usie A."/>
            <person name="Barbosa P."/>
            <person name="Barros P.M."/>
            <person name="Capote T."/>
            <person name="Chaves I."/>
            <person name="Simoes F."/>
            <person name="Abreu I."/>
            <person name="Carrasquinho I."/>
            <person name="Faro C."/>
            <person name="Guimaraes J.B."/>
            <person name="Mendonca D."/>
            <person name="Nobrega F."/>
            <person name="Rodrigues L."/>
            <person name="Saibo N.J.M."/>
            <person name="Varela M.C."/>
            <person name="Egas C."/>
            <person name="Matos J."/>
            <person name="Miguel C.M."/>
            <person name="Oliveira M.M."/>
            <person name="Ricardo C.P."/>
            <person name="Goncalves S."/>
        </authorList>
    </citation>
    <scope>NUCLEOTIDE SEQUENCE [LARGE SCALE GENOMIC DNA]</scope>
    <source>
        <strain evidence="3">cv. HL8</strain>
    </source>
</reference>
<name>A0AAW0LTW3_QUESU</name>
<feature type="region of interest" description="Disordered" evidence="1">
    <location>
        <begin position="1"/>
        <end position="23"/>
    </location>
</feature>
<accession>A0AAW0LTW3</accession>
<dbReference type="Gramene" id="rna-CFP56_47392">
    <property type="protein sequence ID" value="cds-POF11815.1"/>
    <property type="gene ID" value="gene-CFP56_47392"/>
</dbReference>
<evidence type="ECO:0000313" key="2">
    <source>
        <dbReference type="EMBL" id="KAK7854456.1"/>
    </source>
</evidence>
<evidence type="ECO:0000313" key="3">
    <source>
        <dbReference type="Proteomes" id="UP000237347"/>
    </source>
</evidence>
<dbReference type="AlphaFoldDB" id="A0AAW0LTW3"/>